<feature type="transmembrane region" description="Helical" evidence="1">
    <location>
        <begin position="94"/>
        <end position="121"/>
    </location>
</feature>
<keyword evidence="1" id="KW-1133">Transmembrane helix</keyword>
<sequence>MLKDIYFFNSRGLSEELKSGTFSEVRALKHLIVTAVIGRFSFEFPVEIAFSESEISMWKSLASLLILIVSGVITYYGLWLAYQANEKGDGKDFFLRLASLSLPIGLKLFMYFLVAGVALGFTSTLLISGLGSVGAVITVVAMFVATLVFYSLFYLQLRNHIAIISGYEKV</sequence>
<evidence type="ECO:0000313" key="2">
    <source>
        <dbReference type="EMBL" id="UTW05166.1"/>
    </source>
</evidence>
<evidence type="ECO:0000313" key="3">
    <source>
        <dbReference type="Proteomes" id="UP001059950"/>
    </source>
</evidence>
<gene>
    <name evidence="2" type="ORF">KDX31_09300</name>
</gene>
<keyword evidence="3" id="KW-1185">Reference proteome</keyword>
<feature type="transmembrane region" description="Helical" evidence="1">
    <location>
        <begin position="61"/>
        <end position="82"/>
    </location>
</feature>
<reference evidence="2" key="1">
    <citation type="submission" date="2021-04" db="EMBL/GenBank/DDBJ databases">
        <title>Oceanospirillales bacteria with DddD are important DMSP degraders in coastal seawater.</title>
        <authorList>
            <person name="Liu J."/>
        </authorList>
    </citation>
    <scope>NUCLEOTIDE SEQUENCE</scope>
    <source>
        <strain evidence="2">GY6</strain>
    </source>
</reference>
<accession>A0ABY5H205</accession>
<dbReference type="Proteomes" id="UP001059950">
    <property type="component" value="Chromosome"/>
</dbReference>
<proteinExistence type="predicted"/>
<organism evidence="2 3">
    <name type="scientific">Amphritea atlantica</name>
    <dbReference type="NCBI Taxonomy" id="355243"/>
    <lineage>
        <taxon>Bacteria</taxon>
        <taxon>Pseudomonadati</taxon>
        <taxon>Pseudomonadota</taxon>
        <taxon>Gammaproteobacteria</taxon>
        <taxon>Oceanospirillales</taxon>
        <taxon>Oceanospirillaceae</taxon>
        <taxon>Amphritea</taxon>
    </lineage>
</organism>
<dbReference type="EMBL" id="CP073344">
    <property type="protein sequence ID" value="UTW05166.1"/>
    <property type="molecule type" value="Genomic_DNA"/>
</dbReference>
<feature type="transmembrane region" description="Helical" evidence="1">
    <location>
        <begin position="133"/>
        <end position="155"/>
    </location>
</feature>
<keyword evidence="1" id="KW-0472">Membrane</keyword>
<keyword evidence="1" id="KW-0812">Transmembrane</keyword>
<name>A0ABY5H205_9GAMM</name>
<evidence type="ECO:0000256" key="1">
    <source>
        <dbReference type="SAM" id="Phobius"/>
    </source>
</evidence>
<protein>
    <submittedName>
        <fullName evidence="2">Uncharacterized protein</fullName>
    </submittedName>
</protein>